<dbReference type="Gene3D" id="1.50.10.20">
    <property type="match status" value="1"/>
</dbReference>
<dbReference type="RefSeq" id="XP_009060861.1">
    <property type="nucleotide sequence ID" value="XM_009062613.1"/>
</dbReference>
<dbReference type="SUPFAM" id="SSF50242">
    <property type="entry name" value="TIMP-like"/>
    <property type="match status" value="1"/>
</dbReference>
<dbReference type="Gene3D" id="2.60.120.1540">
    <property type="match status" value="1"/>
</dbReference>
<dbReference type="InterPro" id="IPR001134">
    <property type="entry name" value="Netrin_domain"/>
</dbReference>
<dbReference type="InterPro" id="IPR008930">
    <property type="entry name" value="Terpenoid_cyclase/PrenylTrfase"/>
</dbReference>
<reference evidence="5 6" key="1">
    <citation type="journal article" date="2013" name="Nature">
        <title>Insights into bilaterian evolution from three spiralian genomes.</title>
        <authorList>
            <person name="Simakov O."/>
            <person name="Marletaz F."/>
            <person name="Cho S.J."/>
            <person name="Edsinger-Gonzales E."/>
            <person name="Havlak P."/>
            <person name="Hellsten U."/>
            <person name="Kuo D.H."/>
            <person name="Larsson T."/>
            <person name="Lv J."/>
            <person name="Arendt D."/>
            <person name="Savage R."/>
            <person name="Osoegawa K."/>
            <person name="de Jong P."/>
            <person name="Grimwood J."/>
            <person name="Chapman J.A."/>
            <person name="Shapiro H."/>
            <person name="Aerts A."/>
            <person name="Otillar R.P."/>
            <person name="Terry A.Y."/>
            <person name="Boore J.L."/>
            <person name="Grigoriev I.V."/>
            <person name="Lindberg D.R."/>
            <person name="Seaver E.C."/>
            <person name="Weisblat D.A."/>
            <person name="Putnam N.H."/>
            <person name="Rokhsar D.S."/>
        </authorList>
    </citation>
    <scope>NUCLEOTIDE SEQUENCE [LARGE SCALE GENOMIC DNA]</scope>
</reference>
<dbReference type="Pfam" id="PF07678">
    <property type="entry name" value="TED_complement"/>
    <property type="match status" value="1"/>
</dbReference>
<dbReference type="InterPro" id="IPR013783">
    <property type="entry name" value="Ig-like_fold"/>
</dbReference>
<gene>
    <name evidence="5" type="ORF">LOTGIDRAFT_165579</name>
</gene>
<protein>
    <recommendedName>
        <fullName evidence="4">NTR domain-containing protein</fullName>
    </recommendedName>
</protein>
<evidence type="ECO:0000256" key="1">
    <source>
        <dbReference type="ARBA" id="ARBA00004613"/>
    </source>
</evidence>
<dbReference type="EMBL" id="KB202685">
    <property type="protein sequence ID" value="ESO88453.1"/>
    <property type="molecule type" value="Genomic_DNA"/>
</dbReference>
<dbReference type="HOGENOM" id="CLU_001634_4_0_1"/>
<dbReference type="InterPro" id="IPR036595">
    <property type="entry name" value="A-macroglobulin_rcpt-bd_sf"/>
</dbReference>
<dbReference type="PROSITE" id="PS50189">
    <property type="entry name" value="NTR"/>
    <property type="match status" value="1"/>
</dbReference>
<dbReference type="GO" id="GO:0005615">
    <property type="term" value="C:extracellular space"/>
    <property type="evidence" value="ECO:0007669"/>
    <property type="project" value="InterPro"/>
</dbReference>
<dbReference type="InterPro" id="IPR008993">
    <property type="entry name" value="TIMP-like_OB-fold"/>
</dbReference>
<dbReference type="STRING" id="225164.V3ZBQ1"/>
<name>V3ZBQ1_LOTGI</name>
<dbReference type="KEGG" id="lgi:LOTGIDRAFT_165579"/>
<evidence type="ECO:0000256" key="3">
    <source>
        <dbReference type="ARBA" id="ARBA00023157"/>
    </source>
</evidence>
<evidence type="ECO:0000313" key="6">
    <source>
        <dbReference type="Proteomes" id="UP000030746"/>
    </source>
</evidence>
<dbReference type="AlphaFoldDB" id="V3ZBQ1"/>
<dbReference type="InterPro" id="IPR009048">
    <property type="entry name" value="A-macroglobulin_rcpt-bd"/>
</dbReference>
<dbReference type="OMA" id="SDLHCNI"/>
<dbReference type="SMART" id="SM01361">
    <property type="entry name" value="A2M_recep"/>
    <property type="match status" value="1"/>
</dbReference>
<dbReference type="Pfam" id="PF07677">
    <property type="entry name" value="A2M_recep"/>
    <property type="match status" value="1"/>
</dbReference>
<dbReference type="Proteomes" id="UP000030746">
    <property type="component" value="Unassembled WGS sequence"/>
</dbReference>
<dbReference type="InterPro" id="IPR011625">
    <property type="entry name" value="A2M_N_BRD"/>
</dbReference>
<dbReference type="CDD" id="cd02891">
    <property type="entry name" value="A2M_like"/>
    <property type="match status" value="1"/>
</dbReference>
<sequence>MRYYNSTIFLQVKKTMNVKVRFEHDEGRLFFVMVVSKGRIIWTDNFYSDDSGVKIVHIPDKYRDDLSPFARVIVYYHGQYLNADSLTIDFPDKCLDQLQILHYRPGITGLPSTPDDKRKVIRLKGSVGMTVGLVAVDKSVYYLNDKISLTKESLRKEMLKRDTGIKTVQSENGIEIFRINGLLVLQNIDLLGDDIGRPLNRIGDRVYVSPHNNDLIPYKKIRSFFPETFMFEDVVLNSRGTYKHKFLLPDTVTTWIIHAVGISASRGLCVADPIQFYAFLRFHTKLQLPHKVVRLEQVKVKLSVYNYDASTKFKVNITGDLGLCFPRWEAYCGSIRKVKKNGISTCEFDIIPFRTGDLAIRVGIWDQSVTPPELVDAVEKKLYVVPEGKRLRKTITFALDPEGSKLQSVAAEKIVLDSDPVMDNDTLNNTNENIQQTEVDLALPTEIIPGTESCGIQACGDLMGDVISTVIFDTGDTFVSSFYGGEEIIGNLAPIVYALEYLNSLDLLNNDIFDRSRRSITKGVTQLMKYRKKYGSFSLNEGSLPSTWFTALVLKTLCHTKNIKFIDDRLINDGFMWILDQVDEEGRPKEVEFRLSQKNKNYTVMLAAEILIAQKECNKSQELEQEMLEFKLAVFLEENIYSIKSPLVLSKMAYALQLADSPESERVINKFINAAQTAEGLTYWSDNGAEEGVPLWYKQGADSYSIETTAYGLLLYLNNPNLDPNPLADWLIRKRNRNGGFVGPTDTSIAIQALAKFSHLKHSKTTDLHMEISSDISTNYNEVLNFNTENAIQQKEVSNVPVGEKISIMTKGKGLGQMKVRVAYNVPTTPNDHCMFDLTVERKETIFPKQRYNKHYRGASYSGPTNVEIEMLSGYKPIDEDLAIINELSGNSIKNTKYKDGLLTVYLSEVSNNASTCLYLRVKEDEIIDYLQPAPVVVFQPSRPEEICLKNYDIGHLHQTLPVYCIEDDNMKYKGKCQCLSESCGGCKKVRLFNLQKKFCASDVVYNITIDRTVKSEASKDITAVLNKIHKQGDHDIADGKSIELRTSLACSCPNFKTGEPLVLVGKNPKRFVNRNMEVLYRYIVDETTTLVNVTDRGGRNSHGRTNFLSAFHKHHTLCPVE</sequence>
<dbReference type="SUPFAM" id="SSF49410">
    <property type="entry name" value="Alpha-macroglobulin receptor domain"/>
    <property type="match status" value="1"/>
</dbReference>
<feature type="domain" description="NTR" evidence="4">
    <location>
        <begin position="984"/>
        <end position="1119"/>
    </location>
</feature>
<evidence type="ECO:0000256" key="2">
    <source>
        <dbReference type="ARBA" id="ARBA00022525"/>
    </source>
</evidence>
<organism evidence="5 6">
    <name type="scientific">Lottia gigantea</name>
    <name type="common">Giant owl limpet</name>
    <dbReference type="NCBI Taxonomy" id="225164"/>
    <lineage>
        <taxon>Eukaryota</taxon>
        <taxon>Metazoa</taxon>
        <taxon>Spiralia</taxon>
        <taxon>Lophotrochozoa</taxon>
        <taxon>Mollusca</taxon>
        <taxon>Gastropoda</taxon>
        <taxon>Patellogastropoda</taxon>
        <taxon>Lottioidea</taxon>
        <taxon>Lottiidae</taxon>
        <taxon>Lottia</taxon>
    </lineage>
</organism>
<dbReference type="InterPro" id="IPR018933">
    <property type="entry name" value="Netrin_module_non-TIMP"/>
</dbReference>
<dbReference type="PANTHER" id="PTHR11412">
    <property type="entry name" value="MACROGLOBULIN / COMPLEMENT"/>
    <property type="match status" value="1"/>
</dbReference>
<dbReference type="Gene3D" id="2.60.40.1930">
    <property type="match status" value="1"/>
</dbReference>
<dbReference type="Gene3D" id="2.40.50.120">
    <property type="match status" value="1"/>
</dbReference>
<evidence type="ECO:0000259" key="4">
    <source>
        <dbReference type="PROSITE" id="PS50189"/>
    </source>
</evidence>
<keyword evidence="6" id="KW-1185">Reference proteome</keyword>
<dbReference type="GeneID" id="20240140"/>
<dbReference type="Pfam" id="PF07703">
    <property type="entry name" value="A2M_BRD"/>
    <property type="match status" value="1"/>
</dbReference>
<dbReference type="Pfam" id="PF01759">
    <property type="entry name" value="NTR"/>
    <property type="match status" value="1"/>
</dbReference>
<dbReference type="Pfam" id="PF00207">
    <property type="entry name" value="A2M"/>
    <property type="match status" value="1"/>
</dbReference>
<dbReference type="InterPro" id="IPR050473">
    <property type="entry name" value="A2M/Complement_sys"/>
</dbReference>
<dbReference type="SMART" id="SM01359">
    <property type="entry name" value="A2M_N_2"/>
    <property type="match status" value="1"/>
</dbReference>
<dbReference type="Gene3D" id="2.60.40.690">
    <property type="entry name" value="Alpha-macroglobulin, receptor-binding domain"/>
    <property type="match status" value="1"/>
</dbReference>
<dbReference type="PANTHER" id="PTHR11412:SF166">
    <property type="entry name" value="NTR DOMAIN-CONTAINING PROTEIN"/>
    <property type="match status" value="1"/>
</dbReference>
<keyword evidence="2" id="KW-0964">Secreted</keyword>
<evidence type="ECO:0000313" key="5">
    <source>
        <dbReference type="EMBL" id="ESO88453.1"/>
    </source>
</evidence>
<keyword evidence="3" id="KW-1015">Disulfide bond</keyword>
<dbReference type="InterPro" id="IPR001599">
    <property type="entry name" value="Macroglobln_a2"/>
</dbReference>
<dbReference type="SMART" id="SM01360">
    <property type="entry name" value="A2M"/>
    <property type="match status" value="1"/>
</dbReference>
<dbReference type="Gene3D" id="6.20.50.160">
    <property type="match status" value="1"/>
</dbReference>
<dbReference type="InterPro" id="IPR011626">
    <property type="entry name" value="Alpha-macroglobulin_TED"/>
</dbReference>
<dbReference type="OrthoDB" id="6359008at2759"/>
<accession>V3ZBQ1</accession>
<dbReference type="Gene3D" id="2.20.130.20">
    <property type="match status" value="1"/>
</dbReference>
<comment type="subcellular location">
    <subcellularLocation>
        <location evidence="1">Secreted</location>
    </subcellularLocation>
</comment>
<dbReference type="CTD" id="20240140"/>
<proteinExistence type="predicted"/>
<dbReference type="Gene3D" id="2.60.40.10">
    <property type="entry name" value="Immunoglobulins"/>
    <property type="match status" value="1"/>
</dbReference>
<dbReference type="GO" id="GO:0004866">
    <property type="term" value="F:endopeptidase inhibitor activity"/>
    <property type="evidence" value="ECO:0007669"/>
    <property type="project" value="InterPro"/>
</dbReference>
<dbReference type="SUPFAM" id="SSF48239">
    <property type="entry name" value="Terpenoid cyclases/Protein prenyltransferases"/>
    <property type="match status" value="1"/>
</dbReference>